<feature type="domain" description="TonB-dependent receptor plug" evidence="14">
    <location>
        <begin position="55"/>
        <end position="162"/>
    </location>
</feature>
<dbReference type="InterPro" id="IPR036942">
    <property type="entry name" value="Beta-barrel_TonB_sf"/>
</dbReference>
<evidence type="ECO:0000256" key="2">
    <source>
        <dbReference type="ARBA" id="ARBA00022448"/>
    </source>
</evidence>
<dbReference type="GO" id="GO:0009279">
    <property type="term" value="C:cell outer membrane"/>
    <property type="evidence" value="ECO:0007669"/>
    <property type="project" value="UniProtKB-SubCell"/>
</dbReference>
<keyword evidence="7" id="KW-0406">Ion transport</keyword>
<accession>A0A0E3Z549</accession>
<gene>
    <name evidence="15" type="ORF">WQ53_09750</name>
</gene>
<dbReference type="Gene3D" id="2.40.170.20">
    <property type="entry name" value="TonB-dependent receptor, beta-barrel domain"/>
    <property type="match status" value="1"/>
</dbReference>
<keyword evidence="4" id="KW-0410">Iron transport</keyword>
<keyword evidence="5 11" id="KW-0812">Transmembrane</keyword>
<dbReference type="PROSITE" id="PS52016">
    <property type="entry name" value="TONB_DEPENDENT_REC_3"/>
    <property type="match status" value="1"/>
</dbReference>
<dbReference type="InterPro" id="IPR000531">
    <property type="entry name" value="Beta-barrel_TonB"/>
</dbReference>
<feature type="domain" description="TonB-dependent receptor-like beta-barrel" evidence="13">
    <location>
        <begin position="252"/>
        <end position="751"/>
    </location>
</feature>
<dbReference type="InterPro" id="IPR012910">
    <property type="entry name" value="Plug_dom"/>
</dbReference>
<dbReference type="GO" id="GO:0006826">
    <property type="term" value="P:iron ion transport"/>
    <property type="evidence" value="ECO:0007669"/>
    <property type="project" value="UniProtKB-KW"/>
</dbReference>
<dbReference type="EMBL" id="CP011144">
    <property type="protein sequence ID" value="AKC88327.1"/>
    <property type="molecule type" value="Genomic_DNA"/>
</dbReference>
<keyword evidence="6" id="KW-0408">Iron</keyword>
<protein>
    <recommendedName>
        <fullName evidence="17">TonB-dependent receptor</fullName>
    </recommendedName>
</protein>
<evidence type="ECO:0000313" key="16">
    <source>
        <dbReference type="Proteomes" id="UP000033067"/>
    </source>
</evidence>
<dbReference type="Pfam" id="PF00593">
    <property type="entry name" value="TonB_dep_Rec_b-barrel"/>
    <property type="match status" value="1"/>
</dbReference>
<evidence type="ECO:0000259" key="14">
    <source>
        <dbReference type="Pfam" id="PF07715"/>
    </source>
</evidence>
<evidence type="ECO:0000256" key="11">
    <source>
        <dbReference type="PROSITE-ProRule" id="PRU01360"/>
    </source>
</evidence>
<keyword evidence="8 12" id="KW-0798">TonB box</keyword>
<keyword evidence="2 11" id="KW-0813">Transport</keyword>
<evidence type="ECO:0000256" key="3">
    <source>
        <dbReference type="ARBA" id="ARBA00022452"/>
    </source>
</evidence>
<comment type="similarity">
    <text evidence="11 12">Belongs to the TonB-dependent receptor family.</text>
</comment>
<evidence type="ECO:0000256" key="1">
    <source>
        <dbReference type="ARBA" id="ARBA00004571"/>
    </source>
</evidence>
<evidence type="ECO:0000256" key="10">
    <source>
        <dbReference type="ARBA" id="ARBA00023237"/>
    </source>
</evidence>
<evidence type="ECO:0000256" key="12">
    <source>
        <dbReference type="RuleBase" id="RU003357"/>
    </source>
</evidence>
<organism evidence="15 16">
    <name type="scientific">Pseudoxanthomonas suwonensis</name>
    <dbReference type="NCBI Taxonomy" id="314722"/>
    <lineage>
        <taxon>Bacteria</taxon>
        <taxon>Pseudomonadati</taxon>
        <taxon>Pseudomonadota</taxon>
        <taxon>Gammaproteobacteria</taxon>
        <taxon>Lysobacterales</taxon>
        <taxon>Lysobacteraceae</taxon>
        <taxon>Pseudoxanthomonas</taxon>
    </lineage>
</organism>
<evidence type="ECO:0000256" key="7">
    <source>
        <dbReference type="ARBA" id="ARBA00023065"/>
    </source>
</evidence>
<evidence type="ECO:0000256" key="6">
    <source>
        <dbReference type="ARBA" id="ARBA00023004"/>
    </source>
</evidence>
<dbReference type="PANTHER" id="PTHR32552">
    <property type="entry name" value="FERRICHROME IRON RECEPTOR-RELATED"/>
    <property type="match status" value="1"/>
</dbReference>
<dbReference type="PANTHER" id="PTHR32552:SF81">
    <property type="entry name" value="TONB-DEPENDENT OUTER MEMBRANE RECEPTOR"/>
    <property type="match status" value="1"/>
</dbReference>
<dbReference type="AlphaFoldDB" id="A0A0E3Z549"/>
<sequence>MPRAFVLALGGCLALQETAAARDAQAAAAEPERAPVAATELDAVQVTARRRTEPVQDVPAAITVVAGSDMERNGIYQVQDLQRLLPGTSVAFWNPRQSSVAVRGIGNNPANDGLEGSVGLVLDNVYLGRPGMVVFDLLDIEQVELLRGPQGTLFGKNATAGVLNIGSRQPAFAPEHGVSLSAGTRGYGQVRATVSDRLGETVAGRLSAYATRDDGWIRNLHDGADLNGIGRHGVRGQLLFRPREALEVRVIADYNRQDDTQGATLLYDIGAASPLYRPFLPAPGAGDYSVDIDGRLAMRVEQGGASAEANYDLDGGHRLTSVSAWRFWDYAPRNDVDLSPYPIVDHAGYDVDYRQASQELRVASPTGRRLDYVAGVFLLDQDTRNTYVSAFGPYADAALVGPVAGSLRGVLDDVHSTTHGRLRTRSAALFGQGNWRLGERLGVTAGLRITHEDKQARIVRQPPQGGSDFAGLPPALAAALRAVRDSQVGAWDSGGFGFADTSPSALLGIDYRFGDGILGYASLAHGEKSGAINLNAPTAQTIALPLAQARQSLLVAPETADTLEIGLKNTLWDRRLQLDLNLFLTRLQDYQANAIVPYTNPATGVTTVAFLLTNVAGVESRGIEWDLRAVPADGLTVAFNGAYTDARYRSFANAPCAVETPPGPSGGCDLGGRPLNGAPRWTLNASGDYRWRRDGVEPYVSAVASWRSEVYGSLDNSRHNLLPAYGLLDLVAGWRVDRGAYQWDVSLWARNALDRRHYLSGGQLLGTYTAAAGAPRTLGLTLRCDFR</sequence>
<evidence type="ECO:0000256" key="4">
    <source>
        <dbReference type="ARBA" id="ARBA00022496"/>
    </source>
</evidence>
<dbReference type="SUPFAM" id="SSF56935">
    <property type="entry name" value="Porins"/>
    <property type="match status" value="1"/>
</dbReference>
<evidence type="ECO:0000256" key="9">
    <source>
        <dbReference type="ARBA" id="ARBA00023136"/>
    </source>
</evidence>
<dbReference type="KEGG" id="psuw:WQ53_09750"/>
<evidence type="ECO:0000313" key="15">
    <source>
        <dbReference type="EMBL" id="AKC88327.1"/>
    </source>
</evidence>
<reference evidence="15 16" key="1">
    <citation type="journal article" date="2015" name="Genome Announc.">
        <title>Complete Genome Sequence of Pseudoxanthomonas suwonensis Strain J1, a Cellulose-Degrading Bacterium Isolated from Leaf- and Wood-Enriched Soil.</title>
        <authorList>
            <person name="Hou L."/>
            <person name="Jiang J."/>
            <person name="Xu Z."/>
            <person name="Zhou Y."/>
            <person name="Leung F.C."/>
        </authorList>
    </citation>
    <scope>NUCLEOTIDE SEQUENCE [LARGE SCALE GENOMIC DNA]</scope>
    <source>
        <strain evidence="15 16">J1</strain>
    </source>
</reference>
<proteinExistence type="inferred from homology"/>
<dbReference type="InterPro" id="IPR039426">
    <property type="entry name" value="TonB-dep_rcpt-like"/>
</dbReference>
<evidence type="ECO:0000259" key="13">
    <source>
        <dbReference type="Pfam" id="PF00593"/>
    </source>
</evidence>
<name>A0A0E3Z549_9GAMM</name>
<keyword evidence="16" id="KW-1185">Reference proteome</keyword>
<dbReference type="Proteomes" id="UP000033067">
    <property type="component" value="Chromosome"/>
</dbReference>
<evidence type="ECO:0000256" key="5">
    <source>
        <dbReference type="ARBA" id="ARBA00022692"/>
    </source>
</evidence>
<evidence type="ECO:0008006" key="17">
    <source>
        <dbReference type="Google" id="ProtNLM"/>
    </source>
</evidence>
<dbReference type="PATRIC" id="fig|314722.6.peg.2092"/>
<comment type="subcellular location">
    <subcellularLocation>
        <location evidence="1 11">Cell outer membrane</location>
        <topology evidence="1 11">Multi-pass membrane protein</topology>
    </subcellularLocation>
</comment>
<dbReference type="Pfam" id="PF07715">
    <property type="entry name" value="Plug"/>
    <property type="match status" value="1"/>
</dbReference>
<keyword evidence="3 11" id="KW-1134">Transmembrane beta strand</keyword>
<keyword evidence="9 11" id="KW-0472">Membrane</keyword>
<keyword evidence="10 11" id="KW-0998">Cell outer membrane</keyword>
<evidence type="ECO:0000256" key="8">
    <source>
        <dbReference type="ARBA" id="ARBA00023077"/>
    </source>
</evidence>